<evidence type="ECO:0000256" key="5">
    <source>
        <dbReference type="ARBA" id="ARBA00048462"/>
    </source>
</evidence>
<dbReference type="InterPro" id="IPR001227">
    <property type="entry name" value="Ac_transferase_dom_sf"/>
</dbReference>
<protein>
    <recommendedName>
        <fullName evidence="2 6">Malonyl CoA-acyl carrier protein transacylase</fullName>
        <ecNumber evidence="1 6">2.3.1.39</ecNumber>
    </recommendedName>
</protein>
<evidence type="ECO:0000313" key="9">
    <source>
        <dbReference type="EMBL" id="HHI96763.1"/>
    </source>
</evidence>
<comment type="catalytic activity">
    <reaction evidence="5 6">
        <text>holo-[ACP] + malonyl-CoA = malonyl-[ACP] + CoA</text>
        <dbReference type="Rhea" id="RHEA:41792"/>
        <dbReference type="Rhea" id="RHEA-COMP:9623"/>
        <dbReference type="Rhea" id="RHEA-COMP:9685"/>
        <dbReference type="ChEBI" id="CHEBI:57287"/>
        <dbReference type="ChEBI" id="CHEBI:57384"/>
        <dbReference type="ChEBI" id="CHEBI:64479"/>
        <dbReference type="ChEBI" id="CHEBI:78449"/>
        <dbReference type="EC" id="2.3.1.39"/>
    </reaction>
</comment>
<evidence type="ECO:0000256" key="6">
    <source>
        <dbReference type="PIRNR" id="PIRNR000446"/>
    </source>
</evidence>
<feature type="active site" evidence="7">
    <location>
        <position position="89"/>
    </location>
</feature>
<dbReference type="InterPro" id="IPR016036">
    <property type="entry name" value="Malonyl_transacylase_ACP-bd"/>
</dbReference>
<evidence type="ECO:0000256" key="4">
    <source>
        <dbReference type="ARBA" id="ARBA00023315"/>
    </source>
</evidence>
<reference evidence="9" key="1">
    <citation type="journal article" date="2020" name="mSystems">
        <title>Genome- and Community-Level Interaction Insights into Carbon Utilization and Element Cycling Functions of Hydrothermarchaeota in Hydrothermal Sediment.</title>
        <authorList>
            <person name="Zhou Z."/>
            <person name="Liu Y."/>
            <person name="Xu W."/>
            <person name="Pan J."/>
            <person name="Luo Z.H."/>
            <person name="Li M."/>
        </authorList>
    </citation>
    <scope>NUCLEOTIDE SEQUENCE [LARGE SCALE GENOMIC DNA]</scope>
    <source>
        <strain evidence="9">HyVt-533</strain>
    </source>
</reference>
<dbReference type="GO" id="GO:0004314">
    <property type="term" value="F:[acyl-carrier-protein] S-malonyltransferase activity"/>
    <property type="evidence" value="ECO:0007669"/>
    <property type="project" value="UniProtKB-EC"/>
</dbReference>
<feature type="domain" description="Malonyl-CoA:ACP transacylase (MAT)" evidence="8">
    <location>
        <begin position="5"/>
        <end position="300"/>
    </location>
</feature>
<dbReference type="GO" id="GO:0005829">
    <property type="term" value="C:cytosol"/>
    <property type="evidence" value="ECO:0007669"/>
    <property type="project" value="TreeGrafter"/>
</dbReference>
<dbReference type="GO" id="GO:0006633">
    <property type="term" value="P:fatty acid biosynthetic process"/>
    <property type="evidence" value="ECO:0007669"/>
    <property type="project" value="TreeGrafter"/>
</dbReference>
<dbReference type="SMART" id="SM00827">
    <property type="entry name" value="PKS_AT"/>
    <property type="match status" value="1"/>
</dbReference>
<dbReference type="Pfam" id="PF00698">
    <property type="entry name" value="Acyl_transf_1"/>
    <property type="match status" value="1"/>
</dbReference>
<sequence length="306" mass="33682">MRVFMFPGQGSQYVGMGQSVFAVSEAARRVFEVAEEITGLPVRKLCFEGPLEELTRTLYLQPALTAVNLAVFSALQEKGFEPEIVCGHSLGEYSALFAAGIISLEDTFRLVLKRGELMEEAAQKYPGAMYAVIGLDRAKLEEIVAQAQVKGLVALANHNTPEQLVITGETEATAHAAELAKKAGAKRVVKLKVSGGYHSPLMKEAAQAFKTFLKDIPFSAPKKHFFSNVSAEKEEDPERIKELMGQQIESPVRWVEEIQNIYAFGGREFVEVGPRNVLTGLVKKILPGKVRLITIEDPKTLESQVF</sequence>
<keyword evidence="4 6" id="KW-0012">Acyltransferase</keyword>
<dbReference type="InterPro" id="IPR014043">
    <property type="entry name" value="Acyl_transferase_dom"/>
</dbReference>
<dbReference type="FunFam" id="3.30.70.250:FF:000001">
    <property type="entry name" value="Malonyl CoA-acyl carrier protein transacylase"/>
    <property type="match status" value="1"/>
</dbReference>
<feature type="active site" evidence="7">
    <location>
        <position position="198"/>
    </location>
</feature>
<dbReference type="InterPro" id="IPR004410">
    <property type="entry name" value="Malonyl_CoA-ACP_transAc_FabD"/>
</dbReference>
<name>A0A7V5NYY4_9BACT</name>
<proteinExistence type="inferred from homology"/>
<evidence type="ECO:0000256" key="2">
    <source>
        <dbReference type="ARBA" id="ARBA00018953"/>
    </source>
</evidence>
<dbReference type="SUPFAM" id="SSF55048">
    <property type="entry name" value="Probable ACP-binding domain of malonyl-CoA ACP transacylase"/>
    <property type="match status" value="1"/>
</dbReference>
<gene>
    <name evidence="9" type="primary">fabD</name>
    <name evidence="9" type="ORF">ENJ96_02830</name>
</gene>
<dbReference type="InterPro" id="IPR050858">
    <property type="entry name" value="Mal-CoA-ACP_Trans/PKS_FabD"/>
</dbReference>
<dbReference type="PIRSF" id="PIRSF000446">
    <property type="entry name" value="Mct"/>
    <property type="match status" value="1"/>
</dbReference>
<dbReference type="NCBIfam" id="TIGR00128">
    <property type="entry name" value="fabD"/>
    <property type="match status" value="1"/>
</dbReference>
<dbReference type="EC" id="2.3.1.39" evidence="1 6"/>
<dbReference type="Gene3D" id="3.40.366.10">
    <property type="entry name" value="Malonyl-Coenzyme A Acyl Carrier Protein, domain 2"/>
    <property type="match status" value="1"/>
</dbReference>
<evidence type="ECO:0000259" key="8">
    <source>
        <dbReference type="SMART" id="SM00827"/>
    </source>
</evidence>
<evidence type="ECO:0000256" key="7">
    <source>
        <dbReference type="PIRSR" id="PIRSR000446-1"/>
    </source>
</evidence>
<organism evidence="9">
    <name type="scientific">Thermodesulfatator atlanticus</name>
    <dbReference type="NCBI Taxonomy" id="501497"/>
    <lineage>
        <taxon>Bacteria</taxon>
        <taxon>Pseudomonadati</taxon>
        <taxon>Thermodesulfobacteriota</taxon>
        <taxon>Thermodesulfobacteria</taxon>
        <taxon>Thermodesulfobacteriales</taxon>
        <taxon>Thermodesulfatatoraceae</taxon>
        <taxon>Thermodesulfatator</taxon>
    </lineage>
</organism>
<evidence type="ECO:0000256" key="1">
    <source>
        <dbReference type="ARBA" id="ARBA00013258"/>
    </source>
</evidence>
<comment type="similarity">
    <text evidence="6">Belongs to the fabD family.</text>
</comment>
<dbReference type="Gene3D" id="3.30.70.250">
    <property type="entry name" value="Malonyl-CoA ACP transacylase, ACP-binding"/>
    <property type="match status" value="1"/>
</dbReference>
<dbReference type="SUPFAM" id="SSF52151">
    <property type="entry name" value="FabD/lysophospholipase-like"/>
    <property type="match status" value="1"/>
</dbReference>
<keyword evidence="3 6" id="KW-0808">Transferase</keyword>
<dbReference type="Proteomes" id="UP000886101">
    <property type="component" value="Unassembled WGS sequence"/>
</dbReference>
<dbReference type="EMBL" id="DROK01000082">
    <property type="protein sequence ID" value="HHI96763.1"/>
    <property type="molecule type" value="Genomic_DNA"/>
</dbReference>
<dbReference type="AlphaFoldDB" id="A0A7V5NYY4"/>
<evidence type="ECO:0000256" key="3">
    <source>
        <dbReference type="ARBA" id="ARBA00022679"/>
    </source>
</evidence>
<accession>A0A7V5NYY4</accession>
<dbReference type="InterPro" id="IPR016035">
    <property type="entry name" value="Acyl_Trfase/lysoPLipase"/>
</dbReference>
<dbReference type="InterPro" id="IPR024925">
    <property type="entry name" value="Malonyl_CoA-ACP_transAc"/>
</dbReference>
<comment type="caution">
    <text evidence="9">The sequence shown here is derived from an EMBL/GenBank/DDBJ whole genome shotgun (WGS) entry which is preliminary data.</text>
</comment>
<dbReference type="PANTHER" id="PTHR42681:SF1">
    <property type="entry name" value="MALONYL-COA-ACYL CARRIER PROTEIN TRANSACYLASE, MITOCHONDRIAL"/>
    <property type="match status" value="1"/>
</dbReference>
<dbReference type="PANTHER" id="PTHR42681">
    <property type="entry name" value="MALONYL-COA-ACYL CARRIER PROTEIN TRANSACYLASE, MITOCHONDRIAL"/>
    <property type="match status" value="1"/>
</dbReference>